<evidence type="ECO:0000256" key="1">
    <source>
        <dbReference type="SAM" id="Phobius"/>
    </source>
</evidence>
<dbReference type="Pfam" id="PF05359">
    <property type="entry name" value="DUF748"/>
    <property type="match status" value="2"/>
</dbReference>
<feature type="transmembrane region" description="Helical" evidence="1">
    <location>
        <begin position="12"/>
        <end position="32"/>
    </location>
</feature>
<dbReference type="AlphaFoldDB" id="A0A7D4NPU4"/>
<dbReference type="Gene3D" id="3.30.1330.60">
    <property type="entry name" value="OmpA-like domain"/>
    <property type="match status" value="1"/>
</dbReference>
<proteinExistence type="predicted"/>
<dbReference type="InterPro" id="IPR008023">
    <property type="entry name" value="DUF748"/>
</dbReference>
<dbReference type="Proteomes" id="UP000504724">
    <property type="component" value="Chromosome"/>
</dbReference>
<evidence type="ECO:0000313" key="2">
    <source>
        <dbReference type="EMBL" id="QKI88232.1"/>
    </source>
</evidence>
<dbReference type="EMBL" id="CP054020">
    <property type="protein sequence ID" value="QKI88232.1"/>
    <property type="molecule type" value="Genomic_DNA"/>
</dbReference>
<gene>
    <name evidence="2" type="ORF">HQN79_00900</name>
</gene>
<keyword evidence="3" id="KW-1185">Reference proteome</keyword>
<keyword evidence="1" id="KW-0812">Transmembrane</keyword>
<dbReference type="InterPro" id="IPR036737">
    <property type="entry name" value="OmpA-like_sf"/>
</dbReference>
<sequence length="1209" mass="134157">MRELFAVFKTHPWISGLLIFLALFIPTLPIAVQYGAIYALEKQTGQQVDIGNVDINLFNGKIAVYNIKLQNQTEITKIKAFEADLRLSKLFEKRLQFAEIKLIGTQLPVEIIQDGDQQSYQIAGIPLPQSSSDDQQETAVAIDFGVDRLTVSNFQLNLIQQEKKQLYQIRSLTLDELYSWDKDFARLKLNSALNQHKINANLQLHLFSEVPKLVGTFKVQELNLADIQNWLPFTASGQLDGELTFTLEQRQNGLTLYQYSEITMQQAELQIEDQNIAGENLHWKGDAHYFHGDIQGVKIDGKIEGNALSFKQESADGNLQAGSNLSADIHLAGQLNHNTKIRQSGQVTLTDLTIKQTAKAEQQTTATDINYPKLAYNGDIEWFMDSMKLRLDGRLKGEKLKLGQAHEFTDKSAQKLSVSLPLFDFKGQQEVLIADNLELSTTGSLNLDNLAIQQSEFNVSREKVNELKVRNQLQATLNLKAELNEAGQTLQQNGSIKLRQLDLEQNSNRVQTPQIDWNGKIGLIATDSQQKLDVKGKLKAVNLAVDSEQAQINNSLNADLNLKLNNSPDALQLQQKGNVQVSDLSLQQAGLLQQAAEAIYQGDIDYQLSKSNAPEQAAPQHVTLNGRFKLSGSQTQIPQSATSEALEIAHNLDSDFTLNLEMNAQKTLVDYQGKGTIQALKLNLGKQTSAIERLNWQGNTLLDQTSSEANPTIQLSGKIKLNAERIHFGDTRLMPRKPAVSIQNLDLKQLTLTSLEQFSLQNLDIRNIQLQGYQNAQKVPLNRIGRLTLDRAKIQTTPSIEAKLGNIAIKDTLTQLTLDKEKQIVQISALKKALGIEAEQPAKSAEPTTEKTTPQASAQLAFNSLQFTGNNAIKIELQSEQKPIHKDINIEVLEVSAFDSQKPQNLSDFRLIAAVDEFSRIESSGKISPSTSQINLDAQTKIDGLSLNDFSPLIEEAIGYKIDSGQLSATIDSLIKQNKLDINNKIKLYKFKLSSADQAKTDEFNKNFNVPLEIGLDLLQDKSGNIKLDLPINGDLENPNFSISSIVSKALNGALGKATRTYLLLALQPFGAIALVGELALDQVSAVRLQPVTFLETRASLSEEMQQYLQKVATLLKSRGNVQIKLCGGASENDRAALIEMTRANQAERQKQQDSEIVIRDERLLALAKLRQSVIKRYLIKQGVSTNQLVLCQPKIDPEKAAPKVDLGI</sequence>
<protein>
    <submittedName>
        <fullName evidence="2">DUF748 domain-containing protein</fullName>
    </submittedName>
</protein>
<accession>A0A7D4NPU4</accession>
<name>A0A7D4NPU4_9GAMM</name>
<keyword evidence="1" id="KW-0472">Membrane</keyword>
<keyword evidence="1" id="KW-1133">Transmembrane helix</keyword>
<reference evidence="2 3" key="1">
    <citation type="submission" date="2020-05" db="EMBL/GenBank/DDBJ databases">
        <title>Thiomicrorhabdus sediminis sp.nov. and Thiomicrorhabdus xiamenensis sp.nov., novel sulfur-oxidizing bacteria isolated from coastal sediment.</title>
        <authorList>
            <person name="Liu X."/>
        </authorList>
    </citation>
    <scope>NUCLEOTIDE SEQUENCE [LARGE SCALE GENOMIC DNA]</scope>
    <source>
        <strain evidence="2 3">G2</strain>
    </source>
</reference>
<organism evidence="2 3">
    <name type="scientific">Thiomicrorhabdus xiamenensis</name>
    <dbReference type="NCBI Taxonomy" id="2739063"/>
    <lineage>
        <taxon>Bacteria</taxon>
        <taxon>Pseudomonadati</taxon>
        <taxon>Pseudomonadota</taxon>
        <taxon>Gammaproteobacteria</taxon>
        <taxon>Thiotrichales</taxon>
        <taxon>Piscirickettsiaceae</taxon>
        <taxon>Thiomicrorhabdus</taxon>
    </lineage>
</organism>
<dbReference type="KEGG" id="txa:HQN79_00900"/>
<evidence type="ECO:0000313" key="3">
    <source>
        <dbReference type="Proteomes" id="UP000504724"/>
    </source>
</evidence>
<dbReference type="RefSeq" id="WP_173283828.1">
    <property type="nucleotide sequence ID" value="NZ_CP054020.1"/>
</dbReference>